<name>A0A560GVV3_9PROT</name>
<evidence type="ECO:0000256" key="4">
    <source>
        <dbReference type="ARBA" id="ARBA00022452"/>
    </source>
</evidence>
<keyword evidence="8 16" id="KW-0675">Receptor</keyword>
<dbReference type="Proteomes" id="UP000315751">
    <property type="component" value="Unassembled WGS sequence"/>
</dbReference>
<reference evidence="16 17" key="1">
    <citation type="submission" date="2019-06" db="EMBL/GenBank/DDBJ databases">
        <title>Genomic Encyclopedia of Type Strains, Phase IV (KMG-V): Genome sequencing to study the core and pangenomes of soil and plant-associated prokaryotes.</title>
        <authorList>
            <person name="Whitman W."/>
        </authorList>
    </citation>
    <scope>NUCLEOTIDE SEQUENCE [LARGE SCALE GENOMIC DNA]</scope>
    <source>
        <strain evidence="16 17">BR 11622</strain>
    </source>
</reference>
<dbReference type="PANTHER" id="PTHR32552:SF90">
    <property type="entry name" value="METAL-PSEUDOPALINE RECEPTOR CNTO"/>
    <property type="match status" value="1"/>
</dbReference>
<feature type="region of interest" description="Disordered" evidence="12">
    <location>
        <begin position="498"/>
        <end position="523"/>
    </location>
</feature>
<dbReference type="GO" id="GO:0015891">
    <property type="term" value="P:siderophore transport"/>
    <property type="evidence" value="ECO:0007669"/>
    <property type="project" value="InterPro"/>
</dbReference>
<evidence type="ECO:0000259" key="14">
    <source>
        <dbReference type="Pfam" id="PF00593"/>
    </source>
</evidence>
<keyword evidence="9 10" id="KW-0998">Cell outer membrane</keyword>
<comment type="subcellular location">
    <subcellularLocation>
        <location evidence="1 10">Cell outer membrane</location>
        <topology evidence="1 10">Multi-pass membrane protein</topology>
    </subcellularLocation>
</comment>
<dbReference type="GO" id="GO:0009279">
    <property type="term" value="C:cell outer membrane"/>
    <property type="evidence" value="ECO:0007669"/>
    <property type="project" value="UniProtKB-SubCell"/>
</dbReference>
<dbReference type="AlphaFoldDB" id="A0A560GVV3"/>
<gene>
    <name evidence="16" type="ORF">FBZ90_114173</name>
</gene>
<dbReference type="PANTHER" id="PTHR32552">
    <property type="entry name" value="FERRICHROME IRON RECEPTOR-RELATED"/>
    <property type="match status" value="1"/>
</dbReference>
<dbReference type="InterPro" id="IPR000531">
    <property type="entry name" value="Beta-barrel_TonB"/>
</dbReference>
<evidence type="ECO:0000256" key="12">
    <source>
        <dbReference type="SAM" id="MobiDB-lite"/>
    </source>
</evidence>
<comment type="caution">
    <text evidence="16">The sequence shown here is derived from an EMBL/GenBank/DDBJ whole genome shotgun (WGS) entry which is preliminary data.</text>
</comment>
<organism evidence="16 17">
    <name type="scientific">Nitrospirillum amazonense</name>
    <dbReference type="NCBI Taxonomy" id="28077"/>
    <lineage>
        <taxon>Bacteria</taxon>
        <taxon>Pseudomonadati</taxon>
        <taxon>Pseudomonadota</taxon>
        <taxon>Alphaproteobacteria</taxon>
        <taxon>Rhodospirillales</taxon>
        <taxon>Azospirillaceae</taxon>
        <taxon>Nitrospirillum</taxon>
    </lineage>
</organism>
<evidence type="ECO:0000256" key="5">
    <source>
        <dbReference type="ARBA" id="ARBA00022692"/>
    </source>
</evidence>
<evidence type="ECO:0000256" key="6">
    <source>
        <dbReference type="ARBA" id="ARBA00023077"/>
    </source>
</evidence>
<evidence type="ECO:0000256" key="2">
    <source>
        <dbReference type="ARBA" id="ARBA00009810"/>
    </source>
</evidence>
<evidence type="ECO:0000256" key="8">
    <source>
        <dbReference type="ARBA" id="ARBA00023170"/>
    </source>
</evidence>
<keyword evidence="17" id="KW-1185">Reference proteome</keyword>
<dbReference type="GO" id="GO:0015344">
    <property type="term" value="F:siderophore uptake transmembrane transporter activity"/>
    <property type="evidence" value="ECO:0007669"/>
    <property type="project" value="TreeGrafter"/>
</dbReference>
<dbReference type="InterPro" id="IPR037066">
    <property type="entry name" value="Plug_dom_sf"/>
</dbReference>
<keyword evidence="7 10" id="KW-0472">Membrane</keyword>
<dbReference type="InterPro" id="IPR039426">
    <property type="entry name" value="TonB-dep_rcpt-like"/>
</dbReference>
<evidence type="ECO:0000259" key="15">
    <source>
        <dbReference type="Pfam" id="PF07715"/>
    </source>
</evidence>
<feature type="domain" description="TonB-dependent receptor plug" evidence="15">
    <location>
        <begin position="61"/>
        <end position="164"/>
    </location>
</feature>
<dbReference type="Gene3D" id="2.170.130.10">
    <property type="entry name" value="TonB-dependent receptor, plug domain"/>
    <property type="match status" value="1"/>
</dbReference>
<dbReference type="NCBIfam" id="TIGR01783">
    <property type="entry name" value="TonB-siderophor"/>
    <property type="match status" value="1"/>
</dbReference>
<evidence type="ECO:0000256" key="13">
    <source>
        <dbReference type="SAM" id="SignalP"/>
    </source>
</evidence>
<dbReference type="InterPro" id="IPR012910">
    <property type="entry name" value="Plug_dom"/>
</dbReference>
<feature type="compositionally biased region" description="Basic and acidic residues" evidence="12">
    <location>
        <begin position="509"/>
        <end position="519"/>
    </location>
</feature>
<evidence type="ECO:0000256" key="9">
    <source>
        <dbReference type="ARBA" id="ARBA00023237"/>
    </source>
</evidence>
<evidence type="ECO:0000256" key="7">
    <source>
        <dbReference type="ARBA" id="ARBA00023136"/>
    </source>
</evidence>
<evidence type="ECO:0000256" key="11">
    <source>
        <dbReference type="RuleBase" id="RU003357"/>
    </source>
</evidence>
<evidence type="ECO:0000256" key="1">
    <source>
        <dbReference type="ARBA" id="ARBA00004571"/>
    </source>
</evidence>
<keyword evidence="6 11" id="KW-0798">TonB box</keyword>
<feature type="chain" id="PRO_5021736372" evidence="13">
    <location>
        <begin position="27"/>
        <end position="713"/>
    </location>
</feature>
<dbReference type="PROSITE" id="PS52016">
    <property type="entry name" value="TONB_DEPENDENT_REC_3"/>
    <property type="match status" value="1"/>
</dbReference>
<dbReference type="SUPFAM" id="SSF56935">
    <property type="entry name" value="Porins"/>
    <property type="match status" value="1"/>
</dbReference>
<keyword evidence="13" id="KW-0732">Signal</keyword>
<evidence type="ECO:0000256" key="10">
    <source>
        <dbReference type="PROSITE-ProRule" id="PRU01360"/>
    </source>
</evidence>
<dbReference type="Gene3D" id="2.40.170.20">
    <property type="entry name" value="TonB-dependent receptor, beta-barrel domain"/>
    <property type="match status" value="1"/>
</dbReference>
<dbReference type="EMBL" id="VITR01000014">
    <property type="protein sequence ID" value="TWB37684.1"/>
    <property type="molecule type" value="Genomic_DNA"/>
</dbReference>
<dbReference type="CDD" id="cd01347">
    <property type="entry name" value="ligand_gated_channel"/>
    <property type="match status" value="1"/>
</dbReference>
<dbReference type="Pfam" id="PF07715">
    <property type="entry name" value="Plug"/>
    <property type="match status" value="1"/>
</dbReference>
<keyword evidence="5 10" id="KW-0812">Transmembrane</keyword>
<dbReference type="FunFam" id="2.40.170.20:FF:000005">
    <property type="entry name" value="TonB-dependent siderophore receptor"/>
    <property type="match status" value="1"/>
</dbReference>
<keyword evidence="3 10" id="KW-0813">Transport</keyword>
<dbReference type="Pfam" id="PF00593">
    <property type="entry name" value="TonB_dep_Rec_b-barrel"/>
    <property type="match status" value="1"/>
</dbReference>
<evidence type="ECO:0000313" key="17">
    <source>
        <dbReference type="Proteomes" id="UP000315751"/>
    </source>
</evidence>
<feature type="domain" description="TonB-dependent receptor-like beta-barrel" evidence="14">
    <location>
        <begin position="236"/>
        <end position="682"/>
    </location>
</feature>
<comment type="similarity">
    <text evidence="2 10 11">Belongs to the TonB-dependent receptor family.</text>
</comment>
<evidence type="ECO:0000313" key="16">
    <source>
        <dbReference type="EMBL" id="TWB37684.1"/>
    </source>
</evidence>
<accession>A0A560GVV3</accession>
<protein>
    <submittedName>
        <fullName evidence="16">Iron complex outermembrane receptor protein</fullName>
    </submittedName>
</protein>
<dbReference type="InterPro" id="IPR036942">
    <property type="entry name" value="Beta-barrel_TonB_sf"/>
</dbReference>
<keyword evidence="4 10" id="KW-1134">Transmembrane beta strand</keyword>
<dbReference type="InterPro" id="IPR010105">
    <property type="entry name" value="TonB_sidphr_rcpt"/>
</dbReference>
<sequence length="713" mass="76952">MSGLYGSRFLGAAAAACLMLAPAAHAADNKVGAGDEGGAGDGLDDITITAQKQPYRGDVPLQSMPQSLQVISSELLADIGATRLDTALDMAAGLARQNNFGGMWDSYAVRGFAGDENFPSGYLVNGFNASRGFGGPRDASNIDHIEILKGPNSALFGRGEPGGTVNVLTKKPQFDPQGSVTLTAGNYADRRVEADVTGPVADTLALRLNGAYEDGHSFRDTVRTSKYTLTPSAFLRLNDQMTLSYEMEAVHQEVPFDRGVVAVNGQLGTIPASRFLGEPGDGAMDIDGLSHQLQFEDNFARNWTLLVGLSYRETALKGYSSEAELTAARQKLYIDGQTLSRQRRYRDYETGDLVGRTELSGTFETGALTHHLLVGADWDRFSYDQVQRRFRPTLANPNGINIFNPVYGAQPAVGNFMDALEIDNSGGAYFQDQIDLTRHWKLRVGARYDDYTQDILNRLTGGRTTLSDTAASPQAGLVYEVDDSLSFYASYGRGFRPNTGTDAHGNGFKPEETESREVGAKLSTPDGKLSGTLALYSMTKSNIMTADPVNAGFSLAIGEAESKGVEVDVNGTLPGDLKLWFSYAYTDAEVTKDFLDPNFGLAIHKGDRLINIPKHSGSVLLTRDFSVGGGGVVTLGGGVNYVGSRLGETGTGFTLPGYTLTRLIAAYAPTANWKISGEINNLFDETYYPSSYSRLWVTPGTPRTYRVHASYRF</sequence>
<dbReference type="RefSeq" id="WP_145735121.1">
    <property type="nucleotide sequence ID" value="NZ_VITR01000014.1"/>
</dbReference>
<dbReference type="GO" id="GO:0038023">
    <property type="term" value="F:signaling receptor activity"/>
    <property type="evidence" value="ECO:0007669"/>
    <property type="project" value="InterPro"/>
</dbReference>
<feature type="signal peptide" evidence="13">
    <location>
        <begin position="1"/>
        <end position="26"/>
    </location>
</feature>
<dbReference type="OrthoDB" id="9760333at2"/>
<proteinExistence type="inferred from homology"/>
<evidence type="ECO:0000256" key="3">
    <source>
        <dbReference type="ARBA" id="ARBA00022448"/>
    </source>
</evidence>